<dbReference type="EMBL" id="PP750966">
    <property type="protein sequence ID" value="XCH43703.1"/>
    <property type="molecule type" value="Genomic_DNA"/>
</dbReference>
<reference evidence="1" key="1">
    <citation type="submission" date="2024-04" db="EMBL/GenBank/DDBJ databases">
        <authorList>
            <person name="Bains C."/>
            <person name="Hallett B."/>
            <person name="Lee H."/>
            <person name="Redzematovic E."/>
            <person name="Hutchison K.W."/>
            <person name="Molloy S.D."/>
            <person name="Viland M.D."/>
            <person name="Lewis C.M."/>
            <person name="Garlena R.A."/>
            <person name="Russell D.A."/>
            <person name="Jacobs-Sera D."/>
            <person name="Hatfull G.F."/>
        </authorList>
    </citation>
    <scope>NUCLEOTIDE SEQUENCE</scope>
</reference>
<organism evidence="1">
    <name type="scientific">Mycobacterium phage Pharb</name>
    <dbReference type="NCBI Taxonomy" id="3136626"/>
    <lineage>
        <taxon>Viruses</taxon>
    </lineage>
</organism>
<protein>
    <submittedName>
        <fullName evidence="1">Uncharacterized protein</fullName>
    </submittedName>
</protein>
<sequence length="76" mass="8359">MIKPETIGRILAPVAEVAAPIIAEKLAAKFDEKLPEIVDQVLDRLLPKLPDLSKLDDQVVAIIRAAFNALPFPFKI</sequence>
<gene>
    <name evidence="1" type="primary">95</name>
    <name evidence="1" type="ORF">SEA_PHARB_95</name>
</gene>
<name>A0AAU8GPN1_9VIRU</name>
<accession>A0AAU8GPN1</accession>
<proteinExistence type="predicted"/>
<evidence type="ECO:0000313" key="1">
    <source>
        <dbReference type="EMBL" id="XCH43703.1"/>
    </source>
</evidence>